<dbReference type="AlphaFoldDB" id="A0A9W6RGR5"/>
<organism evidence="1 2">
    <name type="scientific">Actinoallomurus iriomotensis</name>
    <dbReference type="NCBI Taxonomy" id="478107"/>
    <lineage>
        <taxon>Bacteria</taxon>
        <taxon>Bacillati</taxon>
        <taxon>Actinomycetota</taxon>
        <taxon>Actinomycetes</taxon>
        <taxon>Streptosporangiales</taxon>
        <taxon>Thermomonosporaceae</taxon>
        <taxon>Actinoallomurus</taxon>
    </lineage>
</organism>
<name>A0A9W6RGR5_9ACTN</name>
<reference evidence="1" key="1">
    <citation type="submission" date="2023-03" db="EMBL/GenBank/DDBJ databases">
        <title>Actinoallomurus iriomotensis NBRC 103681.</title>
        <authorList>
            <person name="Ichikawa N."/>
            <person name="Sato H."/>
            <person name="Tonouchi N."/>
        </authorList>
    </citation>
    <scope>NUCLEOTIDE SEQUENCE</scope>
    <source>
        <strain evidence="1">NBRC 103681</strain>
    </source>
</reference>
<sequence>MAWDGRQDAAVSIIVEFFVAPDDAAAAGVLDAGPEGVFESVPFGNFVAGTAVIEWESILTGRASADLVALGMPRIVADARDGGLSLVFAFSSALRSELAAADDARLDRVASEWARRDAVDGDAFDPEMARIILDDVAGLARLAEQDDHEVYCRLA</sequence>
<evidence type="ECO:0000313" key="2">
    <source>
        <dbReference type="Proteomes" id="UP001165135"/>
    </source>
</evidence>
<gene>
    <name evidence="1" type="ORF">Airi01_040630</name>
</gene>
<comment type="caution">
    <text evidence="1">The sequence shown here is derived from an EMBL/GenBank/DDBJ whole genome shotgun (WGS) entry which is preliminary data.</text>
</comment>
<dbReference type="EMBL" id="BSTJ01000004">
    <property type="protein sequence ID" value="GLY75796.1"/>
    <property type="molecule type" value="Genomic_DNA"/>
</dbReference>
<evidence type="ECO:0000313" key="1">
    <source>
        <dbReference type="EMBL" id="GLY75796.1"/>
    </source>
</evidence>
<dbReference type="Proteomes" id="UP001165135">
    <property type="component" value="Unassembled WGS sequence"/>
</dbReference>
<proteinExistence type="predicted"/>
<protein>
    <submittedName>
        <fullName evidence="1">Uncharacterized protein</fullName>
    </submittedName>
</protein>
<accession>A0A9W6RGR5</accession>